<dbReference type="RefSeq" id="WP_068988452.1">
    <property type="nucleotide sequence ID" value="NZ_CP012418.1"/>
</dbReference>
<evidence type="ECO:0000256" key="1">
    <source>
        <dbReference type="SAM" id="MobiDB-lite"/>
    </source>
</evidence>
<proteinExistence type="predicted"/>
<accession>A0A1B3B7W7</accession>
<feature type="compositionally biased region" description="Polar residues" evidence="1">
    <location>
        <begin position="58"/>
        <end position="69"/>
    </location>
</feature>
<evidence type="ECO:0000313" key="2">
    <source>
        <dbReference type="EMBL" id="AOE48884.1"/>
    </source>
</evidence>
<dbReference type="KEGG" id="ksd:KS2013_155"/>
<name>A0A1B3B7W7_9GAMM</name>
<dbReference type="EMBL" id="CP012418">
    <property type="protein sequence ID" value="AOE48884.1"/>
    <property type="molecule type" value="Genomic_DNA"/>
</dbReference>
<dbReference type="OrthoDB" id="6191810at2"/>
<dbReference type="AlphaFoldDB" id="A0A1B3B7W7"/>
<sequence>MTNKIIGALAAMVVALSIVAYNLWQEEPVESDAKPMVKVKGNVDSHALESTADKDTSEPQQQVAESSDSATEETLTEAVEKKENKNKVLCELAYEYDDWYQQGDIYESDNFMRDVKSWAFSRGYFETEYSKGGLEIKKKSDYDYYEIDALEDMAKAGDSMANVRLAYKLYLKGDRKSMERAQPYCDKAIVDGYTALLICKSSNLARQIYDEQRKEEQLRNQELLKELELDFLAWRGVATELDDKLGETLSTSLLADLEYEFTDKNIKQRTQQLIGGIRSRRAELGLGPMKHPPMPKLLEHVLENKVDSEDALNVCFE</sequence>
<gene>
    <name evidence="2" type="ORF">KS2013_155</name>
</gene>
<feature type="compositionally biased region" description="Basic and acidic residues" evidence="1">
    <location>
        <begin position="35"/>
        <end position="57"/>
    </location>
</feature>
<reference evidence="3" key="1">
    <citation type="submission" date="2015-08" db="EMBL/GenBank/DDBJ databases">
        <authorList>
            <person name="Kim K.M."/>
        </authorList>
    </citation>
    <scope>NUCLEOTIDE SEQUENCE [LARGE SCALE GENOMIC DNA]</scope>
    <source>
        <strain evidence="3">KCTC 23892</strain>
    </source>
</reference>
<protein>
    <submittedName>
        <fullName evidence="2">Uncharacterized protein</fullName>
    </submittedName>
</protein>
<feature type="region of interest" description="Disordered" evidence="1">
    <location>
        <begin position="35"/>
        <end position="72"/>
    </location>
</feature>
<dbReference type="Proteomes" id="UP000094147">
    <property type="component" value="Chromosome"/>
</dbReference>
<dbReference type="STRING" id="1144748.KS2013_155"/>
<organism evidence="2 3">
    <name type="scientific">Kangiella sediminilitoris</name>
    <dbReference type="NCBI Taxonomy" id="1144748"/>
    <lineage>
        <taxon>Bacteria</taxon>
        <taxon>Pseudomonadati</taxon>
        <taxon>Pseudomonadota</taxon>
        <taxon>Gammaproteobacteria</taxon>
        <taxon>Kangiellales</taxon>
        <taxon>Kangiellaceae</taxon>
        <taxon>Kangiella</taxon>
    </lineage>
</organism>
<evidence type="ECO:0000313" key="3">
    <source>
        <dbReference type="Proteomes" id="UP000094147"/>
    </source>
</evidence>
<keyword evidence="3" id="KW-1185">Reference proteome</keyword>